<organism evidence="1 2">
    <name type="scientific">Cupriavidus nantongensis</name>
    <dbReference type="NCBI Taxonomy" id="1796606"/>
    <lineage>
        <taxon>Bacteria</taxon>
        <taxon>Pseudomonadati</taxon>
        <taxon>Pseudomonadota</taxon>
        <taxon>Betaproteobacteria</taxon>
        <taxon>Burkholderiales</taxon>
        <taxon>Burkholderiaceae</taxon>
        <taxon>Cupriavidus</taxon>
    </lineage>
</organism>
<protein>
    <submittedName>
        <fullName evidence="1">Uncharacterized protein</fullName>
    </submittedName>
</protein>
<dbReference type="STRING" id="1796606.A2G96_17005"/>
<accession>A0A142JMI4</accession>
<dbReference type="RefSeq" id="WP_062801179.1">
    <property type="nucleotide sequence ID" value="NZ_CP014844.1"/>
</dbReference>
<dbReference type="AlphaFoldDB" id="A0A142JMI4"/>
<keyword evidence="2" id="KW-1185">Reference proteome</keyword>
<proteinExistence type="predicted"/>
<name>A0A142JMI4_9BURK</name>
<evidence type="ECO:0000313" key="2">
    <source>
        <dbReference type="Proteomes" id="UP000075238"/>
    </source>
</evidence>
<reference evidence="1 2" key="1">
    <citation type="submission" date="2016-03" db="EMBL/GenBank/DDBJ databases">
        <title>Complete genome sequence of a novel chlorpyrifos degrading bacterium, Cupriavidus nantongensis sp. X1.</title>
        <authorList>
            <person name="Fang L."/>
        </authorList>
    </citation>
    <scope>NUCLEOTIDE SEQUENCE [LARGE SCALE GENOMIC DNA]</scope>
    <source>
        <strain evidence="1 2">X1</strain>
    </source>
</reference>
<sequence>MTGDTMCQIEGEELVIRVRIDALAAAAEIILPELLGIDPLRERPVKVTDPLVWANEVVNTLLEESEIGQTRITNMFDEAFEHALEYGAEGIEVEEAPEEDSDD</sequence>
<dbReference type="Proteomes" id="UP000075238">
    <property type="component" value="Chromosome 1"/>
</dbReference>
<dbReference type="KEGG" id="cnan:A2G96_17005"/>
<evidence type="ECO:0000313" key="1">
    <source>
        <dbReference type="EMBL" id="AMR79296.1"/>
    </source>
</evidence>
<dbReference type="EMBL" id="CP014844">
    <property type="protein sequence ID" value="AMR79296.1"/>
    <property type="molecule type" value="Genomic_DNA"/>
</dbReference>
<gene>
    <name evidence="1" type="ORF">A2G96_17005</name>
</gene>